<evidence type="ECO:0000313" key="2">
    <source>
        <dbReference type="Proteomes" id="UP001501844"/>
    </source>
</evidence>
<proteinExistence type="predicted"/>
<name>A0ABP8G487_9BACT</name>
<dbReference type="EMBL" id="BAABGX010000005">
    <property type="protein sequence ID" value="GAA4316607.1"/>
    <property type="molecule type" value="Genomic_DNA"/>
</dbReference>
<keyword evidence="2" id="KW-1185">Reference proteome</keyword>
<accession>A0ABP8G487</accession>
<reference evidence="2" key="1">
    <citation type="journal article" date="2019" name="Int. J. Syst. Evol. Microbiol.">
        <title>The Global Catalogue of Microorganisms (GCM) 10K type strain sequencing project: providing services to taxonomists for standard genome sequencing and annotation.</title>
        <authorList>
            <consortium name="The Broad Institute Genomics Platform"/>
            <consortium name="The Broad Institute Genome Sequencing Center for Infectious Disease"/>
            <person name="Wu L."/>
            <person name="Ma J."/>
        </authorList>
    </citation>
    <scope>NUCLEOTIDE SEQUENCE [LARGE SCALE GENOMIC DNA]</scope>
    <source>
        <strain evidence="2">JCM 17917</strain>
    </source>
</reference>
<sequence length="136" mass="14939">MLILLLTIIASALSSCGDTEKDPEPSREELLTEREWKVSRVYLNGQDVTSRPEMASVRGTRASYRMGGTYTETSGSGAVTVGTWQLSAGTLTLRPVTTQEESWRVEELGKGRLTMSTTLVMQDGASVLFRLELVHV</sequence>
<evidence type="ECO:0008006" key="3">
    <source>
        <dbReference type="Google" id="ProtNLM"/>
    </source>
</evidence>
<dbReference type="Proteomes" id="UP001501844">
    <property type="component" value="Unassembled WGS sequence"/>
</dbReference>
<gene>
    <name evidence="1" type="ORF">GCM10023183_37860</name>
</gene>
<protein>
    <recommendedName>
        <fullName evidence="3">Lipocalin-like domain-containing protein</fullName>
    </recommendedName>
</protein>
<comment type="caution">
    <text evidence="1">The sequence shown here is derived from an EMBL/GenBank/DDBJ whole genome shotgun (WGS) entry which is preliminary data.</text>
</comment>
<organism evidence="1 2">
    <name type="scientific">Nibribacter koreensis</name>
    <dbReference type="NCBI Taxonomy" id="1084519"/>
    <lineage>
        <taxon>Bacteria</taxon>
        <taxon>Pseudomonadati</taxon>
        <taxon>Bacteroidota</taxon>
        <taxon>Cytophagia</taxon>
        <taxon>Cytophagales</taxon>
        <taxon>Hymenobacteraceae</taxon>
        <taxon>Nibribacter</taxon>
    </lineage>
</organism>
<evidence type="ECO:0000313" key="1">
    <source>
        <dbReference type="EMBL" id="GAA4316607.1"/>
    </source>
</evidence>